<dbReference type="EMBL" id="CACSLK010007779">
    <property type="protein sequence ID" value="CAA0810997.1"/>
    <property type="molecule type" value="Genomic_DNA"/>
</dbReference>
<dbReference type="InterPro" id="IPR013103">
    <property type="entry name" value="RVT_2"/>
</dbReference>
<dbReference type="OrthoDB" id="1929979at2759"/>
<accession>A0A9N7R4Q7</accession>
<feature type="non-terminal residue" evidence="3">
    <location>
        <position position="1"/>
    </location>
</feature>
<proteinExistence type="predicted"/>
<feature type="compositionally biased region" description="Polar residues" evidence="1">
    <location>
        <begin position="1"/>
        <end position="15"/>
    </location>
</feature>
<evidence type="ECO:0000259" key="2">
    <source>
        <dbReference type="Pfam" id="PF07727"/>
    </source>
</evidence>
<keyword evidence="4" id="KW-1185">Reference proteome</keyword>
<comment type="caution">
    <text evidence="3">The sequence shown here is derived from an EMBL/GenBank/DDBJ whole genome shotgun (WGS) entry which is preliminary data.</text>
</comment>
<protein>
    <submittedName>
        <fullName evidence="3">Uncharacterized mitochondrial protein AtMg00820</fullName>
    </submittedName>
</protein>
<sequence length="190" mass="21811">ENPSLNARATNNKNTRIAEHPDKNILGNDEDLVDVKIEVATNFVDTGETYNRSNIVVDDTFASIVAFTISNNLDPEPKLILECRKRSDWVRWKEAIEAELDSLNKRKVFGSIARTPQNVIPVGYKWVFVRKRNENNDVVRYKARLVAQGFSQRPGIDFDQTYSRVIDEITFRYLISLAATMNLDMQLMDV</sequence>
<organism evidence="3 4">
    <name type="scientific">Striga hermonthica</name>
    <name type="common">Purple witchweed</name>
    <name type="synonym">Buchnera hermonthica</name>
    <dbReference type="NCBI Taxonomy" id="68872"/>
    <lineage>
        <taxon>Eukaryota</taxon>
        <taxon>Viridiplantae</taxon>
        <taxon>Streptophyta</taxon>
        <taxon>Embryophyta</taxon>
        <taxon>Tracheophyta</taxon>
        <taxon>Spermatophyta</taxon>
        <taxon>Magnoliopsida</taxon>
        <taxon>eudicotyledons</taxon>
        <taxon>Gunneridae</taxon>
        <taxon>Pentapetalae</taxon>
        <taxon>asterids</taxon>
        <taxon>lamiids</taxon>
        <taxon>Lamiales</taxon>
        <taxon>Orobanchaceae</taxon>
        <taxon>Buchnereae</taxon>
        <taxon>Striga</taxon>
    </lineage>
</organism>
<evidence type="ECO:0000313" key="3">
    <source>
        <dbReference type="EMBL" id="CAA0810997.1"/>
    </source>
</evidence>
<name>A0A9N7R4Q7_STRHE</name>
<dbReference type="AlphaFoldDB" id="A0A9N7R4Q7"/>
<dbReference type="Pfam" id="PF07727">
    <property type="entry name" value="RVT_2"/>
    <property type="match status" value="1"/>
</dbReference>
<reference evidence="3" key="1">
    <citation type="submission" date="2019-12" db="EMBL/GenBank/DDBJ databases">
        <authorList>
            <person name="Scholes J."/>
        </authorList>
    </citation>
    <scope>NUCLEOTIDE SEQUENCE</scope>
</reference>
<gene>
    <name evidence="3" type="ORF">SHERM_00023</name>
</gene>
<feature type="region of interest" description="Disordered" evidence="1">
    <location>
        <begin position="1"/>
        <end position="22"/>
    </location>
</feature>
<evidence type="ECO:0000256" key="1">
    <source>
        <dbReference type="SAM" id="MobiDB-lite"/>
    </source>
</evidence>
<dbReference type="Proteomes" id="UP001153555">
    <property type="component" value="Unassembled WGS sequence"/>
</dbReference>
<evidence type="ECO:0000313" key="4">
    <source>
        <dbReference type="Proteomes" id="UP001153555"/>
    </source>
</evidence>
<feature type="domain" description="Reverse transcriptase Ty1/copia-type" evidence="2">
    <location>
        <begin position="112"/>
        <end position="190"/>
    </location>
</feature>
<feature type="non-terminal residue" evidence="3">
    <location>
        <position position="190"/>
    </location>
</feature>